<feature type="compositionally biased region" description="Pro residues" evidence="1">
    <location>
        <begin position="121"/>
        <end position="130"/>
    </location>
</feature>
<evidence type="ECO:0000256" key="1">
    <source>
        <dbReference type="SAM" id="MobiDB-lite"/>
    </source>
</evidence>
<dbReference type="EMBL" id="MU865031">
    <property type="protein sequence ID" value="KAK4459653.1"/>
    <property type="molecule type" value="Genomic_DNA"/>
</dbReference>
<feature type="region of interest" description="Disordered" evidence="1">
    <location>
        <begin position="113"/>
        <end position="133"/>
    </location>
</feature>
<proteinExistence type="predicted"/>
<dbReference type="Pfam" id="PF14388">
    <property type="entry name" value="DUF4419"/>
    <property type="match status" value="2"/>
</dbReference>
<reference evidence="2" key="1">
    <citation type="journal article" date="2023" name="Mol. Phylogenet. Evol.">
        <title>Genome-scale phylogeny and comparative genomics of the fungal order Sordariales.</title>
        <authorList>
            <person name="Hensen N."/>
            <person name="Bonometti L."/>
            <person name="Westerberg I."/>
            <person name="Brannstrom I.O."/>
            <person name="Guillou S."/>
            <person name="Cros-Aarteil S."/>
            <person name="Calhoun S."/>
            <person name="Haridas S."/>
            <person name="Kuo A."/>
            <person name="Mondo S."/>
            <person name="Pangilinan J."/>
            <person name="Riley R."/>
            <person name="LaButti K."/>
            <person name="Andreopoulos B."/>
            <person name="Lipzen A."/>
            <person name="Chen C."/>
            <person name="Yan M."/>
            <person name="Daum C."/>
            <person name="Ng V."/>
            <person name="Clum A."/>
            <person name="Steindorff A."/>
            <person name="Ohm R.A."/>
            <person name="Martin F."/>
            <person name="Silar P."/>
            <person name="Natvig D.O."/>
            <person name="Lalanne C."/>
            <person name="Gautier V."/>
            <person name="Ament-Velasquez S.L."/>
            <person name="Kruys A."/>
            <person name="Hutchinson M.I."/>
            <person name="Powell A.J."/>
            <person name="Barry K."/>
            <person name="Miller A.N."/>
            <person name="Grigoriev I.V."/>
            <person name="Debuchy R."/>
            <person name="Gladieux P."/>
            <person name="Hiltunen Thoren M."/>
            <person name="Johannesson H."/>
        </authorList>
    </citation>
    <scope>NUCLEOTIDE SEQUENCE</scope>
    <source>
        <strain evidence="2">PSN324</strain>
    </source>
</reference>
<evidence type="ECO:0000313" key="2">
    <source>
        <dbReference type="EMBL" id="KAK4459653.1"/>
    </source>
</evidence>
<name>A0AAV9HGN0_9PEZI</name>
<keyword evidence="3" id="KW-1185">Reference proteome</keyword>
<sequence>MPSTIYPSSNPPEPARLSSAYIRATSPSLLLSSITTNETEPPRGRASRTRPSIKQIQSSSFPSLSHTSTIYSSKNGFIHSVLEAYNNHHNLVLRPDDIWLAILTQLSFHFNSSPQPSLQPNSPPPSPSPLPQCERLEAQPSLRVGSVRSRSEIDLPLPPHLQQFLPAFSTTTQTDQTVASIILLGTAQKYLTYSQGTRCGIPSVTLLGTFSDWRDVYSRCAQLLGSGSLGKQAKQWYDSGLGSCLGGFVTSFQDPGGQQAQSFWGRVVIDGTEMNGSGRERYSGWIVKGFCWWDEEGRRIKGREAGLARTDIPMGFVKLKVGNGMEMLGGSLCVRVRDGGDTVQPEVGWIVYDT</sequence>
<comment type="caution">
    <text evidence="2">The sequence shown here is derived from an EMBL/GenBank/DDBJ whole genome shotgun (WGS) entry which is preliminary data.</text>
</comment>
<dbReference type="InterPro" id="IPR025533">
    <property type="entry name" value="DUF4419"/>
</dbReference>
<reference evidence="2" key="2">
    <citation type="submission" date="2023-06" db="EMBL/GenBank/DDBJ databases">
        <authorList>
            <consortium name="Lawrence Berkeley National Laboratory"/>
            <person name="Mondo S.J."/>
            <person name="Hensen N."/>
            <person name="Bonometti L."/>
            <person name="Westerberg I."/>
            <person name="Brannstrom I.O."/>
            <person name="Guillou S."/>
            <person name="Cros-Aarteil S."/>
            <person name="Calhoun S."/>
            <person name="Haridas S."/>
            <person name="Kuo A."/>
            <person name="Pangilinan J."/>
            <person name="Riley R."/>
            <person name="Labutti K."/>
            <person name="Andreopoulos B."/>
            <person name="Lipzen A."/>
            <person name="Chen C."/>
            <person name="Yanf M."/>
            <person name="Daum C."/>
            <person name="Ng V."/>
            <person name="Clum A."/>
            <person name="Steindorff A."/>
            <person name="Ohm R."/>
            <person name="Martin F."/>
            <person name="Silar P."/>
            <person name="Natvig D."/>
            <person name="Lalanne C."/>
            <person name="Gautier V."/>
            <person name="Ament-Velasquez S.L."/>
            <person name="Kruys A."/>
            <person name="Hutchinson M.I."/>
            <person name="Powell A.J."/>
            <person name="Barry K."/>
            <person name="Miller A.N."/>
            <person name="Grigoriev I.V."/>
            <person name="Debuchy R."/>
            <person name="Gladieux P."/>
            <person name="Thoren M.H."/>
            <person name="Johannesson H."/>
        </authorList>
    </citation>
    <scope>NUCLEOTIDE SEQUENCE</scope>
    <source>
        <strain evidence="2">PSN324</strain>
    </source>
</reference>
<organism evidence="2 3">
    <name type="scientific">Cladorrhinum samala</name>
    <dbReference type="NCBI Taxonomy" id="585594"/>
    <lineage>
        <taxon>Eukaryota</taxon>
        <taxon>Fungi</taxon>
        <taxon>Dikarya</taxon>
        <taxon>Ascomycota</taxon>
        <taxon>Pezizomycotina</taxon>
        <taxon>Sordariomycetes</taxon>
        <taxon>Sordariomycetidae</taxon>
        <taxon>Sordariales</taxon>
        <taxon>Podosporaceae</taxon>
        <taxon>Cladorrhinum</taxon>
    </lineage>
</organism>
<dbReference type="PANTHER" id="PTHR31252">
    <property type="entry name" value="DUF4419 DOMAIN-CONTAINING PROTEIN"/>
    <property type="match status" value="1"/>
</dbReference>
<gene>
    <name evidence="2" type="ORF">QBC42DRAFT_274002</name>
</gene>
<evidence type="ECO:0000313" key="3">
    <source>
        <dbReference type="Proteomes" id="UP001321749"/>
    </source>
</evidence>
<feature type="region of interest" description="Disordered" evidence="1">
    <location>
        <begin position="32"/>
        <end position="65"/>
    </location>
</feature>
<dbReference type="AlphaFoldDB" id="A0AAV9HGN0"/>
<protein>
    <submittedName>
        <fullName evidence="2">Uncharacterized protein</fullName>
    </submittedName>
</protein>
<accession>A0AAV9HGN0</accession>
<dbReference type="Proteomes" id="UP001321749">
    <property type="component" value="Unassembled WGS sequence"/>
</dbReference>
<dbReference type="PANTHER" id="PTHR31252:SF11">
    <property type="entry name" value="DUF4419 DOMAIN-CONTAINING PROTEIN"/>
    <property type="match status" value="1"/>
</dbReference>